<organism evidence="1 2">
    <name type="scientific">Dichanthelium oligosanthes</name>
    <dbReference type="NCBI Taxonomy" id="888268"/>
    <lineage>
        <taxon>Eukaryota</taxon>
        <taxon>Viridiplantae</taxon>
        <taxon>Streptophyta</taxon>
        <taxon>Embryophyta</taxon>
        <taxon>Tracheophyta</taxon>
        <taxon>Spermatophyta</taxon>
        <taxon>Magnoliopsida</taxon>
        <taxon>Liliopsida</taxon>
        <taxon>Poales</taxon>
        <taxon>Poaceae</taxon>
        <taxon>PACMAD clade</taxon>
        <taxon>Panicoideae</taxon>
        <taxon>Panicodae</taxon>
        <taxon>Paniceae</taxon>
        <taxon>Dichantheliinae</taxon>
        <taxon>Dichanthelium</taxon>
    </lineage>
</organism>
<proteinExistence type="predicted"/>
<accession>A0A1E5UNR6</accession>
<reference evidence="1 2" key="1">
    <citation type="submission" date="2016-09" db="EMBL/GenBank/DDBJ databases">
        <title>The draft genome of Dichanthelium oligosanthes: A C3 panicoid grass species.</title>
        <authorList>
            <person name="Studer A.J."/>
            <person name="Schnable J.C."/>
            <person name="Brutnell T.P."/>
        </authorList>
    </citation>
    <scope>NUCLEOTIDE SEQUENCE [LARGE SCALE GENOMIC DNA]</scope>
    <source>
        <strain evidence="2">cv. Kellogg 1175</strain>
        <tissue evidence="1">Leaf</tissue>
    </source>
</reference>
<evidence type="ECO:0000313" key="2">
    <source>
        <dbReference type="Proteomes" id="UP000095767"/>
    </source>
</evidence>
<sequence length="166" mass="18972">MAGDDRLSALGDDLLRRILYFVPFKEAASTSVLSRRRGSLWRSSGAVNLDVRIHKDESNDVCYLKKEENFFNHRAAQAALDAADARVTRLTLRVEDTKGNATYRFLQRSRDWRTVTAEQDVVGAVISHPAALRVEELRVAAVNNSEDLFHPCNYEEPRRSRWELQP</sequence>
<protein>
    <recommendedName>
        <fullName evidence="3">F-box domain-containing protein</fullName>
    </recommendedName>
</protein>
<keyword evidence="2" id="KW-1185">Reference proteome</keyword>
<gene>
    <name evidence="1" type="ORF">BAE44_0024479</name>
</gene>
<dbReference type="OrthoDB" id="695972at2759"/>
<dbReference type="Proteomes" id="UP000095767">
    <property type="component" value="Unassembled WGS sequence"/>
</dbReference>
<dbReference type="InterPro" id="IPR053197">
    <property type="entry name" value="F-box_SCFL_complex_component"/>
</dbReference>
<dbReference type="PANTHER" id="PTHR34223:SF51">
    <property type="entry name" value="OS06G0556300 PROTEIN"/>
    <property type="match status" value="1"/>
</dbReference>
<dbReference type="AlphaFoldDB" id="A0A1E5UNR6"/>
<comment type="caution">
    <text evidence="1">The sequence shown here is derived from an EMBL/GenBank/DDBJ whole genome shotgun (WGS) entry which is preliminary data.</text>
</comment>
<dbReference type="PANTHER" id="PTHR34223">
    <property type="entry name" value="OS11G0201299 PROTEIN"/>
    <property type="match status" value="1"/>
</dbReference>
<evidence type="ECO:0000313" key="1">
    <source>
        <dbReference type="EMBL" id="OEL14501.1"/>
    </source>
</evidence>
<evidence type="ECO:0008006" key="3">
    <source>
        <dbReference type="Google" id="ProtNLM"/>
    </source>
</evidence>
<name>A0A1E5UNR6_9POAL</name>
<dbReference type="EMBL" id="LWDX02069784">
    <property type="protein sequence ID" value="OEL14501.1"/>
    <property type="molecule type" value="Genomic_DNA"/>
</dbReference>